<dbReference type="CDD" id="cd20705">
    <property type="entry name" value="MIX_I"/>
    <property type="match status" value="1"/>
</dbReference>
<dbReference type="PATRIC" id="fig|1603606.3.peg.3492"/>
<keyword evidence="2" id="KW-0472">Membrane</keyword>
<evidence type="ECO:0000256" key="2">
    <source>
        <dbReference type="SAM" id="Phobius"/>
    </source>
</evidence>
<evidence type="ECO:0000259" key="3">
    <source>
        <dbReference type="Pfam" id="PF20249"/>
    </source>
</evidence>
<feature type="transmembrane region" description="Helical" evidence="2">
    <location>
        <begin position="865"/>
        <end position="884"/>
    </location>
</feature>
<keyword evidence="5" id="KW-1185">Reference proteome</keyword>
<dbReference type="EMBL" id="CP010802">
    <property type="protein sequence ID" value="ALC17966.1"/>
    <property type="molecule type" value="Genomic_DNA"/>
</dbReference>
<gene>
    <name evidence="4" type="ORF">DSOUD_3246</name>
</gene>
<sequence length="1109" mass="122544">MSESAQKIDPREIVVKPVGSGEQKEGSRELLFSVSPGKKMVWLKLKDAEFGWNNLTLGTVEPEKKGEATRGANVLVPVVPLRYTTAECDEEEADKLRPGWVYVFRREVGEEGPMQLWRELAVDDAGYFSDVHLGKMDGKDLRRATGSPDSRILLPYKVFNVEQEILMAYSEVQWSWVRVQKVAEDAELQGERLQRIPLAGYENNFARNTPAGNDAVVKNVEEAPQLYHLSLLRREKVPVVYLHDPLGVAERYIDAFFTVEGDLAGIIKGLPELKPIEGREEIKGFSLADKQAYYRSAVMTYRTFFDPQLSKRSRKFLVKGVVTTKEFDTPIGQAANEIDRIYLEEILAVQKRKELRAQIREIKRIYVEFLEGKFNGRDLKTEYPDFVDINAALRDFSSQEGAAFILFWDKVKELICFLNHDPSVLDSSHDIASLVAAERPKLEDDPGHRFLDSLLEPAHPLHSILFPSAEQVDIYTAEMDLDLNHDQQSESARNSENFRPACFATAIAASRRPPRGAASNLKNTLAQSEKIVADILSSFQKQWQLALKNSSTVKIEPLLRLVKGAKIPELAGMHIAKAGSDLGGQVVIDGKLRIMKVLNRHQRRAATSVAEKLAVDSINIVDSRTRKVIGSQRITDLGNFKGASPKVSNQDWTDLWGQSCKTGNRVNIVRTHADLVVVPETSPYVVKYHNPDAVSSSAVGTQIKALRGLSRTLPPLVAVLEGWNLISTTNAAIASKESVARKSSRILTGFFSLAYASTDAAIKIGGEEAVANKLANYGKTGRMGSRIVKGSIKIFSKEIKIFGAAGAGVAGLGAVMSAWEMIDSIQHDDDDAALGHGIAMAGTLGLALAGLGSSGVTMLAFLGPYGWAFMGVAILGSVLAYAFTDTDMEKWAKHGLFSVDQETRMTHEFSQKTPQEMLEHFMGMFMRPSMTMEKDTSTGSRNEQGNLIPDIVVEVIAPGFEPDLSNLDVRATFEEGEVDIRGHQPTLARLSGEQKSQTPYLIEQLYADEQSQQIIGVRYRYRAPSSHPLRWRSCARHITKDRIVLPQYSQGQTSKSTDMLSCHTSLNIGMLASHGPIGPATASQQASLQAKENGAKIIDTVPGWVYAKL</sequence>
<evidence type="ECO:0000313" key="4">
    <source>
        <dbReference type="EMBL" id="ALC17966.1"/>
    </source>
</evidence>
<dbReference type="STRING" id="1603606.DSOUD_3246"/>
<dbReference type="AlphaFoldDB" id="A0A0M4CZ83"/>
<feature type="domain" description="Toxin VasX N-terminal region" evidence="3">
    <location>
        <begin position="96"/>
        <end position="203"/>
    </location>
</feature>
<evidence type="ECO:0000256" key="1">
    <source>
        <dbReference type="SAM" id="MobiDB-lite"/>
    </source>
</evidence>
<accession>A0A0M4CZ83</accession>
<dbReference type="Pfam" id="PF20249">
    <property type="entry name" value="VasX_N"/>
    <property type="match status" value="1"/>
</dbReference>
<dbReference type="InterPro" id="IPR046864">
    <property type="entry name" value="VasX_N"/>
</dbReference>
<feature type="transmembrane region" description="Helical" evidence="2">
    <location>
        <begin position="801"/>
        <end position="822"/>
    </location>
</feature>
<reference evidence="4 5" key="1">
    <citation type="submission" date="2015-07" db="EMBL/GenBank/DDBJ databases">
        <title>Isolation and Genomic Characterization of a Novel Halophilic Metal-Reducing Deltaproteobacterium from the Deep Subsurface.</title>
        <authorList>
            <person name="Badalamenti J.P."/>
            <person name="Summers Z.M."/>
            <person name="Gralnick J.A."/>
            <person name="Bond D.R."/>
        </authorList>
    </citation>
    <scope>NUCLEOTIDE SEQUENCE [LARGE SCALE GENOMIC DNA]</scope>
    <source>
        <strain evidence="4 5">WTL</strain>
    </source>
</reference>
<name>A0A0M4CZ83_9BACT</name>
<evidence type="ECO:0000313" key="5">
    <source>
        <dbReference type="Proteomes" id="UP000057158"/>
    </source>
</evidence>
<dbReference type="KEGG" id="des:DSOUD_3246"/>
<keyword evidence="2" id="KW-1133">Transmembrane helix</keyword>
<dbReference type="OrthoDB" id="5406083at2"/>
<protein>
    <recommendedName>
        <fullName evidence="3">Toxin VasX N-terminal region domain-containing protein</fullName>
    </recommendedName>
</protein>
<dbReference type="Proteomes" id="UP000057158">
    <property type="component" value="Chromosome"/>
</dbReference>
<feature type="transmembrane region" description="Helical" evidence="2">
    <location>
        <begin position="834"/>
        <end position="853"/>
    </location>
</feature>
<dbReference type="RefSeq" id="WP_053551934.1">
    <property type="nucleotide sequence ID" value="NZ_CP010802.1"/>
</dbReference>
<keyword evidence="2" id="KW-0812">Transmembrane</keyword>
<feature type="region of interest" description="Disordered" evidence="1">
    <location>
        <begin position="1"/>
        <end position="22"/>
    </location>
</feature>
<proteinExistence type="predicted"/>
<feature type="compositionally biased region" description="Basic and acidic residues" evidence="1">
    <location>
        <begin position="1"/>
        <end position="14"/>
    </location>
</feature>
<organism evidence="4 5">
    <name type="scientific">Desulfuromonas soudanensis</name>
    <dbReference type="NCBI Taxonomy" id="1603606"/>
    <lineage>
        <taxon>Bacteria</taxon>
        <taxon>Pseudomonadati</taxon>
        <taxon>Thermodesulfobacteriota</taxon>
        <taxon>Desulfuromonadia</taxon>
        <taxon>Desulfuromonadales</taxon>
        <taxon>Desulfuromonadaceae</taxon>
        <taxon>Desulfuromonas</taxon>
    </lineage>
</organism>